<dbReference type="Proteomes" id="UP000245910">
    <property type="component" value="Chromosome III"/>
</dbReference>
<evidence type="ECO:0000256" key="1">
    <source>
        <dbReference type="SAM" id="MobiDB-lite"/>
    </source>
</evidence>
<accession>A0A2L2U3I3</accession>
<feature type="region of interest" description="Disordered" evidence="1">
    <location>
        <begin position="32"/>
        <end position="58"/>
    </location>
</feature>
<keyword evidence="3" id="KW-1185">Reference proteome</keyword>
<feature type="compositionally biased region" description="Low complexity" evidence="1">
    <location>
        <begin position="32"/>
        <end position="41"/>
    </location>
</feature>
<evidence type="ECO:0000313" key="2">
    <source>
        <dbReference type="EMBL" id="CEI70530.1"/>
    </source>
</evidence>
<dbReference type="STRING" id="56646.A0A2L2U3I3"/>
<dbReference type="AlphaFoldDB" id="A0A2L2U3I3"/>
<proteinExistence type="predicted"/>
<reference evidence="3" key="1">
    <citation type="submission" date="2014-10" db="EMBL/GenBank/DDBJ databases">
        <authorList>
            <person name="King R."/>
        </authorList>
    </citation>
    <scope>NUCLEOTIDE SEQUENCE [LARGE SCALE GENOMIC DNA]</scope>
    <source>
        <strain evidence="3">A3/5</strain>
    </source>
</reference>
<evidence type="ECO:0000313" key="3">
    <source>
        <dbReference type="Proteomes" id="UP000245910"/>
    </source>
</evidence>
<name>A0A2L2U3I3_9HYPO</name>
<organism evidence="2 3">
    <name type="scientific">Fusarium venenatum</name>
    <dbReference type="NCBI Taxonomy" id="56646"/>
    <lineage>
        <taxon>Eukaryota</taxon>
        <taxon>Fungi</taxon>
        <taxon>Dikarya</taxon>
        <taxon>Ascomycota</taxon>
        <taxon>Pezizomycotina</taxon>
        <taxon>Sordariomycetes</taxon>
        <taxon>Hypocreomycetidae</taxon>
        <taxon>Hypocreales</taxon>
        <taxon>Nectriaceae</taxon>
        <taxon>Fusarium</taxon>
    </lineage>
</organism>
<sequence length="141" mass="15939">MNVSFAHMQEKPRAAPRPVRTLAYDHSMQLAANANANATNDNDGEPRTPKPRTGWEPGCTGPISACIPSFKSLPVDPRELGNDHTRPYFSFKNPIDIALNWFRLLESLEAVYEHKVNHRFMLSYQTTGRNIATRDQATSWV</sequence>
<dbReference type="EMBL" id="LN649231">
    <property type="protein sequence ID" value="CEI70530.1"/>
    <property type="molecule type" value="Genomic_DNA"/>
</dbReference>
<protein>
    <submittedName>
        <fullName evidence="2">Uncharacterized protein</fullName>
    </submittedName>
</protein>